<dbReference type="OrthoDB" id="9822566at2"/>
<evidence type="ECO:0000313" key="1">
    <source>
        <dbReference type="EMBL" id="CBY92466.1"/>
    </source>
</evidence>
<dbReference type="EMBL" id="FR773153">
    <property type="protein sequence ID" value="CBY92466.1"/>
    <property type="molecule type" value="Genomic_DNA"/>
</dbReference>
<dbReference type="HOGENOM" id="CLU_098620_3_0_14"/>
<organism evidence="1 2">
    <name type="scientific">Mycoplasma haemofelis (strain Langford 1)</name>
    <name type="common">Haemobartonella felis</name>
    <dbReference type="NCBI Taxonomy" id="941640"/>
    <lineage>
        <taxon>Bacteria</taxon>
        <taxon>Bacillati</taxon>
        <taxon>Mycoplasmatota</taxon>
        <taxon>Mollicutes</taxon>
        <taxon>Mycoplasmataceae</taxon>
        <taxon>Mycoplasma</taxon>
    </lineage>
</organism>
<evidence type="ECO:0000313" key="2">
    <source>
        <dbReference type="Proteomes" id="UP000008637"/>
    </source>
</evidence>
<sequence>MTNLTKGLASLGTIGAATGGGILIKNKLSSGEKEISVSRRLTKEGYTLLNASVDTEWDTTLEKHKSDQIKHPKFQLTSSDLRALQEACKSILRKTEVSEDDYEKAKKWCVKPVSVRELIKAKNKNLLDVDKSGDENKGEWQKLSERYEKEGKGSKAIEGLTIPPSSGKTEDNWKQLRTKCKELADKDFWSDKYDEELDKAIMWCTSESNSAI</sequence>
<keyword evidence="2" id="KW-1185">Reference proteome</keyword>
<name>E8ZH45_MYCHL</name>
<proteinExistence type="predicted"/>
<protein>
    <submittedName>
        <fullName evidence="1">Uncharacterized protein</fullName>
    </submittedName>
</protein>
<gene>
    <name evidence="1" type="ordered locus">HF1_04580</name>
</gene>
<dbReference type="Proteomes" id="UP000008637">
    <property type="component" value="Chromosome"/>
</dbReference>
<reference evidence="1 2" key="1">
    <citation type="journal article" date="2011" name="J. Bacteriol.">
        <title>Complete genome sequence of Mycoplasma haemofelis, a hemotropic mycoplasma.</title>
        <authorList>
            <person name="Barker E.N."/>
            <person name="Helps C.R."/>
            <person name="Peters I.R."/>
            <person name="Darby A.C."/>
            <person name="Radford A.D."/>
            <person name="Tasker S."/>
        </authorList>
    </citation>
    <scope>NUCLEOTIDE SEQUENCE [LARGE SCALE GENOMIC DNA]</scope>
    <source>
        <strain evidence="1 2">Langford 1</strain>
    </source>
</reference>
<dbReference type="KEGG" id="mha:HF1_04580"/>
<dbReference type="AlphaFoldDB" id="E8ZH45"/>
<accession>E8ZH45</accession>